<dbReference type="KEGG" id="vrs:V8F66_12025"/>
<accession>A0AAU7XHG8</accession>
<dbReference type="RefSeq" id="WP_235272543.1">
    <property type="nucleotide sequence ID" value="NZ_CP158484.1"/>
</dbReference>
<dbReference type="AlphaFoldDB" id="A0AAU7XHG8"/>
<dbReference type="EMBL" id="CP158484">
    <property type="protein sequence ID" value="XBY57048.1"/>
    <property type="molecule type" value="Genomic_DNA"/>
</dbReference>
<organism evidence="1">
    <name type="scientific">Vreelandella sp. SM1641</name>
    <dbReference type="NCBI Taxonomy" id="3126101"/>
    <lineage>
        <taxon>Bacteria</taxon>
        <taxon>Pseudomonadati</taxon>
        <taxon>Pseudomonadota</taxon>
        <taxon>Gammaproteobacteria</taxon>
        <taxon>Oceanospirillales</taxon>
        <taxon>Halomonadaceae</taxon>
        <taxon>Vreelandella</taxon>
    </lineage>
</organism>
<name>A0AAU7XHG8_9GAMM</name>
<proteinExistence type="predicted"/>
<gene>
    <name evidence="1" type="ORF">V8F66_12025</name>
</gene>
<evidence type="ECO:0000313" key="1">
    <source>
        <dbReference type="EMBL" id="XBY57048.1"/>
    </source>
</evidence>
<reference evidence="1" key="1">
    <citation type="submission" date="2024-02" db="EMBL/GenBank/DDBJ databases">
        <title>Complete genome sequence of Vreelandella sp. SM1641, a marine exopolysaccharide-producing bacterium isolated from deep-sea hydrothermal sediment of the southwest Indian Ocean.</title>
        <authorList>
            <person name="Zhu H."/>
            <person name="Sun M."/>
        </authorList>
    </citation>
    <scope>NUCLEOTIDE SEQUENCE</scope>
    <source>
        <strain evidence="1">SM1641</strain>
    </source>
</reference>
<sequence>MGQDGEGVRLRYAGEAAQVCASILEAILPTLYKVRLVRFVLFNEVARHTLYQALAQRLTIDAVG</sequence>
<protein>
    <submittedName>
        <fullName evidence="1">Uncharacterized protein</fullName>
    </submittedName>
</protein>